<dbReference type="GO" id="GO:0003677">
    <property type="term" value="F:DNA binding"/>
    <property type="evidence" value="ECO:0007669"/>
    <property type="project" value="UniProtKB-UniRule"/>
</dbReference>
<dbReference type="KEGG" id="aqt:FN924_04125"/>
<dbReference type="PROSITE" id="PS51900">
    <property type="entry name" value="CB"/>
    <property type="match status" value="1"/>
</dbReference>
<dbReference type="SUPFAM" id="SSF56349">
    <property type="entry name" value="DNA breaking-rejoining enzymes"/>
    <property type="match status" value="1"/>
</dbReference>
<protein>
    <submittedName>
        <fullName evidence="8">Tyrosine-type recombinase/integrase</fullName>
    </submittedName>
</protein>
<dbReference type="AlphaFoldDB" id="A0A516KDE4"/>
<dbReference type="Proteomes" id="UP000315215">
    <property type="component" value="Chromosome"/>
</dbReference>
<dbReference type="PROSITE" id="PS51898">
    <property type="entry name" value="TYR_RECOMBINASE"/>
    <property type="match status" value="1"/>
</dbReference>
<dbReference type="OrthoDB" id="107900at2"/>
<evidence type="ECO:0000256" key="1">
    <source>
        <dbReference type="ARBA" id="ARBA00008857"/>
    </source>
</evidence>
<keyword evidence="9" id="KW-1185">Reference proteome</keyword>
<evidence type="ECO:0000256" key="4">
    <source>
        <dbReference type="ARBA" id="ARBA00023172"/>
    </source>
</evidence>
<comment type="similarity">
    <text evidence="1">Belongs to the 'phage' integrase family.</text>
</comment>
<dbReference type="PANTHER" id="PTHR30349">
    <property type="entry name" value="PHAGE INTEGRASE-RELATED"/>
    <property type="match status" value="1"/>
</dbReference>
<sequence>MKRRKELTEEELKIIKKTINDDEAFEKFFRNCYLKNLRPATVEYYKNEFHGAKKFITKQLVECQQRDIEELILQSKKLMKVTTINTRLRALRSFYNYLHKNKLIETNPMKNIKLLRDRQKAIETLDNKEIERLIKTIRKQKSFVSFRDEVILLVFLDTGVRLSELVGIDVEDIRENKIIIRRTKNLFERTVYLSEITQEQLRRYIAIRGDVKTKRLFINHDNNELKPHSIQTQFTKYGKKANINKRVSPHTFRHTMAKRMIMAGVDAFTLMTILGHSDMTITKRYVNLWGPDIEQKHKQYGALKGLKL</sequence>
<dbReference type="InterPro" id="IPR044068">
    <property type="entry name" value="CB"/>
</dbReference>
<keyword evidence="3 5" id="KW-0238">DNA-binding</keyword>
<dbReference type="Gene3D" id="1.10.150.130">
    <property type="match status" value="1"/>
</dbReference>
<dbReference type="InterPro" id="IPR050090">
    <property type="entry name" value="Tyrosine_recombinase_XerCD"/>
</dbReference>
<dbReference type="PANTHER" id="PTHR30349:SF41">
    <property type="entry name" value="INTEGRASE_RECOMBINASE PROTEIN MJ0367-RELATED"/>
    <property type="match status" value="1"/>
</dbReference>
<gene>
    <name evidence="8" type="ORF">FN924_04125</name>
</gene>
<dbReference type="GO" id="GO:0006310">
    <property type="term" value="P:DNA recombination"/>
    <property type="evidence" value="ECO:0007669"/>
    <property type="project" value="UniProtKB-KW"/>
</dbReference>
<feature type="domain" description="Tyr recombinase" evidence="6">
    <location>
        <begin position="120"/>
        <end position="301"/>
    </location>
</feature>
<dbReference type="Gene3D" id="1.10.443.10">
    <property type="entry name" value="Intergrase catalytic core"/>
    <property type="match status" value="1"/>
</dbReference>
<dbReference type="InterPro" id="IPR002104">
    <property type="entry name" value="Integrase_catalytic"/>
</dbReference>
<dbReference type="InterPro" id="IPR010998">
    <property type="entry name" value="Integrase_recombinase_N"/>
</dbReference>
<feature type="domain" description="Core-binding (CB)" evidence="7">
    <location>
        <begin position="16"/>
        <end position="99"/>
    </location>
</feature>
<evidence type="ECO:0000256" key="2">
    <source>
        <dbReference type="ARBA" id="ARBA00022908"/>
    </source>
</evidence>
<keyword evidence="2" id="KW-0229">DNA integration</keyword>
<evidence type="ECO:0000256" key="3">
    <source>
        <dbReference type="ARBA" id="ARBA00023125"/>
    </source>
</evidence>
<proteinExistence type="inferred from homology"/>
<dbReference type="Pfam" id="PF02899">
    <property type="entry name" value="Phage_int_SAM_1"/>
    <property type="match status" value="1"/>
</dbReference>
<keyword evidence="4" id="KW-0233">DNA recombination</keyword>
<evidence type="ECO:0000256" key="5">
    <source>
        <dbReference type="PROSITE-ProRule" id="PRU01248"/>
    </source>
</evidence>
<evidence type="ECO:0000313" key="9">
    <source>
        <dbReference type="Proteomes" id="UP000315215"/>
    </source>
</evidence>
<organism evidence="8 9">
    <name type="scientific">Radiobacillus deserti</name>
    <dbReference type="NCBI Taxonomy" id="2594883"/>
    <lineage>
        <taxon>Bacteria</taxon>
        <taxon>Bacillati</taxon>
        <taxon>Bacillota</taxon>
        <taxon>Bacilli</taxon>
        <taxon>Bacillales</taxon>
        <taxon>Bacillaceae</taxon>
        <taxon>Radiobacillus</taxon>
    </lineage>
</organism>
<dbReference type="InterPro" id="IPR013762">
    <property type="entry name" value="Integrase-like_cat_sf"/>
</dbReference>
<dbReference type="Pfam" id="PF00589">
    <property type="entry name" value="Phage_integrase"/>
    <property type="match status" value="1"/>
</dbReference>
<dbReference type="GO" id="GO:0015074">
    <property type="term" value="P:DNA integration"/>
    <property type="evidence" value="ECO:0007669"/>
    <property type="project" value="UniProtKB-KW"/>
</dbReference>
<dbReference type="RefSeq" id="WP_143892182.1">
    <property type="nucleotide sequence ID" value="NZ_CP041666.1"/>
</dbReference>
<name>A0A516KDE4_9BACI</name>
<evidence type="ECO:0000259" key="7">
    <source>
        <dbReference type="PROSITE" id="PS51900"/>
    </source>
</evidence>
<dbReference type="InterPro" id="IPR011010">
    <property type="entry name" value="DNA_brk_join_enz"/>
</dbReference>
<dbReference type="InterPro" id="IPR004107">
    <property type="entry name" value="Integrase_SAM-like_N"/>
</dbReference>
<reference evidence="8 9" key="1">
    <citation type="submission" date="2019-07" db="EMBL/GenBank/DDBJ databases">
        <authorList>
            <person name="Li J."/>
        </authorList>
    </citation>
    <scope>NUCLEOTIDE SEQUENCE [LARGE SCALE GENOMIC DNA]</scope>
    <source>
        <strain evidence="8 9">TKL69</strain>
    </source>
</reference>
<accession>A0A516KDE4</accession>
<dbReference type="EMBL" id="CP041666">
    <property type="protein sequence ID" value="QDP39432.1"/>
    <property type="molecule type" value="Genomic_DNA"/>
</dbReference>
<evidence type="ECO:0000313" key="8">
    <source>
        <dbReference type="EMBL" id="QDP39432.1"/>
    </source>
</evidence>
<evidence type="ECO:0000259" key="6">
    <source>
        <dbReference type="PROSITE" id="PS51898"/>
    </source>
</evidence>
<dbReference type="CDD" id="cd00397">
    <property type="entry name" value="DNA_BRE_C"/>
    <property type="match status" value="1"/>
</dbReference>